<dbReference type="InterPro" id="IPR005467">
    <property type="entry name" value="His_kinase_dom"/>
</dbReference>
<evidence type="ECO:0000256" key="2">
    <source>
        <dbReference type="ARBA" id="ARBA00012438"/>
    </source>
</evidence>
<feature type="region of interest" description="Disordered" evidence="12">
    <location>
        <begin position="266"/>
        <end position="305"/>
    </location>
</feature>
<dbReference type="SMART" id="SM00260">
    <property type="entry name" value="CheW"/>
    <property type="match status" value="1"/>
</dbReference>
<dbReference type="SMART" id="SM01231">
    <property type="entry name" value="H-kinase_dim"/>
    <property type="match status" value="1"/>
</dbReference>
<dbReference type="SMART" id="SM00073">
    <property type="entry name" value="HPT"/>
    <property type="match status" value="1"/>
</dbReference>
<evidence type="ECO:0000256" key="12">
    <source>
        <dbReference type="SAM" id="MobiDB-lite"/>
    </source>
</evidence>
<gene>
    <name evidence="16" type="ORF">Apau_0873</name>
</gene>
<protein>
    <recommendedName>
        <fullName evidence="3">Chemotaxis protein CheA</fullName>
        <ecNumber evidence="2">2.7.13.3</ecNumber>
    </recommendedName>
</protein>
<dbReference type="Pfam" id="PF01584">
    <property type="entry name" value="CheW"/>
    <property type="match status" value="1"/>
</dbReference>
<dbReference type="eggNOG" id="COG0643">
    <property type="taxonomic scope" value="Bacteria"/>
</dbReference>
<evidence type="ECO:0000313" key="17">
    <source>
        <dbReference type="Proteomes" id="UP000005096"/>
    </source>
</evidence>
<keyword evidence="9" id="KW-0067">ATP-binding</keyword>
<dbReference type="STRING" id="584708.Apau_0873"/>
<dbReference type="SUPFAM" id="SSF55874">
    <property type="entry name" value="ATPase domain of HSP90 chaperone/DNA topoisomerase II/histidine kinase"/>
    <property type="match status" value="1"/>
</dbReference>
<dbReference type="Gene3D" id="3.30.565.10">
    <property type="entry name" value="Histidine kinase-like ATPase, C-terminal domain"/>
    <property type="match status" value="1"/>
</dbReference>
<dbReference type="CDD" id="cd00731">
    <property type="entry name" value="CheA_reg"/>
    <property type="match status" value="1"/>
</dbReference>
<comment type="catalytic activity">
    <reaction evidence="1">
        <text>ATP + protein L-histidine = ADP + protein N-phospho-L-histidine.</text>
        <dbReference type="EC" id="2.7.13.3"/>
    </reaction>
</comment>
<dbReference type="GO" id="GO:0005737">
    <property type="term" value="C:cytoplasm"/>
    <property type="evidence" value="ECO:0007669"/>
    <property type="project" value="InterPro"/>
</dbReference>
<dbReference type="PANTHER" id="PTHR43395">
    <property type="entry name" value="SENSOR HISTIDINE KINASE CHEA"/>
    <property type="match status" value="1"/>
</dbReference>
<name>E3CVV0_9BACT</name>
<dbReference type="GO" id="GO:0000155">
    <property type="term" value="F:phosphorelay sensor kinase activity"/>
    <property type="evidence" value="ECO:0007669"/>
    <property type="project" value="InterPro"/>
</dbReference>
<dbReference type="FunFam" id="2.30.30.40:FF:000048">
    <property type="entry name" value="Chemotaxis protein CheA, putative"/>
    <property type="match status" value="1"/>
</dbReference>
<evidence type="ECO:0000256" key="8">
    <source>
        <dbReference type="ARBA" id="ARBA00022777"/>
    </source>
</evidence>
<dbReference type="InterPro" id="IPR036097">
    <property type="entry name" value="HisK_dim/P_sf"/>
</dbReference>
<dbReference type="Proteomes" id="UP000005096">
    <property type="component" value="Chromosome"/>
</dbReference>
<dbReference type="Gene3D" id="1.10.287.560">
    <property type="entry name" value="Histidine kinase CheA-like, homodimeric domain"/>
    <property type="match status" value="1"/>
</dbReference>
<evidence type="ECO:0000256" key="9">
    <source>
        <dbReference type="ARBA" id="ARBA00022840"/>
    </source>
</evidence>
<keyword evidence="8 16" id="KW-0418">Kinase</keyword>
<evidence type="ECO:0000259" key="14">
    <source>
        <dbReference type="PROSITE" id="PS50851"/>
    </source>
</evidence>
<evidence type="ECO:0000256" key="1">
    <source>
        <dbReference type="ARBA" id="ARBA00000085"/>
    </source>
</evidence>
<dbReference type="PaxDb" id="584708-Apau_0873"/>
<dbReference type="FunFam" id="3.30.565.10:FF:000016">
    <property type="entry name" value="Chemotaxis protein CheA, putative"/>
    <property type="match status" value="1"/>
</dbReference>
<evidence type="ECO:0000256" key="3">
    <source>
        <dbReference type="ARBA" id="ARBA00021495"/>
    </source>
</evidence>
<dbReference type="SUPFAM" id="SSF47226">
    <property type="entry name" value="Histidine-containing phosphotransfer domain, HPT domain"/>
    <property type="match status" value="1"/>
</dbReference>
<evidence type="ECO:0000313" key="16">
    <source>
        <dbReference type="EMBL" id="EFQ23301.1"/>
    </source>
</evidence>
<dbReference type="Gene3D" id="1.20.120.160">
    <property type="entry name" value="HPT domain"/>
    <property type="match status" value="1"/>
</dbReference>
<keyword evidence="10" id="KW-0902">Two-component regulatory system</keyword>
<dbReference type="PROSITE" id="PS50851">
    <property type="entry name" value="CHEW"/>
    <property type="match status" value="1"/>
</dbReference>
<dbReference type="InterPro" id="IPR002545">
    <property type="entry name" value="CheW-lke_dom"/>
</dbReference>
<dbReference type="HOGENOM" id="CLU_000650_3_6_0"/>
<dbReference type="SUPFAM" id="SSF50341">
    <property type="entry name" value="CheW-like"/>
    <property type="match status" value="1"/>
</dbReference>
<dbReference type="InterPro" id="IPR036641">
    <property type="entry name" value="HPT_dom_sf"/>
</dbReference>
<organism evidence="16 17">
    <name type="scientific">Aminomonas paucivorans DSM 12260</name>
    <dbReference type="NCBI Taxonomy" id="584708"/>
    <lineage>
        <taxon>Bacteria</taxon>
        <taxon>Thermotogati</taxon>
        <taxon>Synergistota</taxon>
        <taxon>Synergistia</taxon>
        <taxon>Synergistales</taxon>
        <taxon>Synergistaceae</taxon>
        <taxon>Aminomonas</taxon>
    </lineage>
</organism>
<feature type="domain" description="CheW-like" evidence="14">
    <location>
        <begin position="560"/>
        <end position="690"/>
    </location>
</feature>
<keyword evidence="7" id="KW-0547">Nucleotide-binding</keyword>
<feature type="modified residue" description="Phosphohistidine" evidence="11">
    <location>
        <position position="49"/>
    </location>
</feature>
<dbReference type="Pfam" id="PF07194">
    <property type="entry name" value="P2"/>
    <property type="match status" value="1"/>
</dbReference>
<dbReference type="eggNOG" id="COG2198">
    <property type="taxonomic scope" value="Bacteria"/>
</dbReference>
<evidence type="ECO:0000259" key="15">
    <source>
        <dbReference type="PROSITE" id="PS50894"/>
    </source>
</evidence>
<accession>E3CVV0</accession>
<reference evidence="16 17" key="1">
    <citation type="journal article" date="2010" name="Stand. Genomic Sci.">
        <title>Non-contiguous finished genome sequence of Aminomonas paucivorans type strain (GLU-3).</title>
        <authorList>
            <person name="Pitluck S."/>
            <person name="Yasawong M."/>
            <person name="Held B."/>
            <person name="Lapidus A."/>
            <person name="Nolan M."/>
            <person name="Copeland A."/>
            <person name="Lucas S."/>
            <person name="Del Rio T.G."/>
            <person name="Tice H."/>
            <person name="Cheng J.F."/>
            <person name="Chertkov O."/>
            <person name="Goodwin L."/>
            <person name="Tapia R."/>
            <person name="Han C."/>
            <person name="Liolios K."/>
            <person name="Ivanova N."/>
            <person name="Mavromatis K."/>
            <person name="Ovchinnikova G."/>
            <person name="Pati A."/>
            <person name="Chen A."/>
            <person name="Palaniappan K."/>
            <person name="Land M."/>
            <person name="Hauser L."/>
            <person name="Chang Y.J."/>
            <person name="Jeffries C.D."/>
            <person name="Pukall R."/>
            <person name="Spring S."/>
            <person name="Rohde M."/>
            <person name="Sikorski J."/>
            <person name="Goker M."/>
            <person name="Woyke T."/>
            <person name="Bristow J."/>
            <person name="Eisen J.A."/>
            <person name="Markowitz V."/>
            <person name="Hugenholtz P."/>
            <person name="Kyrpides N.C."/>
            <person name="Klenk H.P."/>
        </authorList>
    </citation>
    <scope>NUCLEOTIDE SEQUENCE [LARGE SCALE GENOMIC DNA]</scope>
    <source>
        <strain evidence="16 17">DSM 12260</strain>
    </source>
</reference>
<evidence type="ECO:0000256" key="10">
    <source>
        <dbReference type="ARBA" id="ARBA00023012"/>
    </source>
</evidence>
<dbReference type="InterPro" id="IPR004105">
    <property type="entry name" value="CheA-like_dim"/>
</dbReference>
<dbReference type="InterPro" id="IPR008207">
    <property type="entry name" value="Sig_transdc_His_kin_Hpt_dom"/>
</dbReference>
<dbReference type="SUPFAM" id="SSF47384">
    <property type="entry name" value="Homodimeric domain of signal transducing histidine kinase"/>
    <property type="match status" value="1"/>
</dbReference>
<dbReference type="EMBL" id="CM001022">
    <property type="protein sequence ID" value="EFQ23301.1"/>
    <property type="molecule type" value="Genomic_DNA"/>
</dbReference>
<dbReference type="CDD" id="cd16916">
    <property type="entry name" value="HATPase_CheA-like"/>
    <property type="match status" value="1"/>
</dbReference>
<keyword evidence="17" id="KW-1185">Reference proteome</keyword>
<dbReference type="PRINTS" id="PR00344">
    <property type="entry name" value="BCTRLSENSOR"/>
</dbReference>
<dbReference type="OrthoDB" id="9803176at2"/>
<feature type="compositionally biased region" description="Low complexity" evidence="12">
    <location>
        <begin position="289"/>
        <end position="305"/>
    </location>
</feature>
<evidence type="ECO:0000256" key="7">
    <source>
        <dbReference type="ARBA" id="ARBA00022741"/>
    </source>
</evidence>
<keyword evidence="6" id="KW-0808">Transferase</keyword>
<keyword evidence="5 11" id="KW-0597">Phosphoprotein</keyword>
<dbReference type="InterPro" id="IPR036061">
    <property type="entry name" value="CheW-like_dom_sf"/>
</dbReference>
<dbReference type="InterPro" id="IPR035891">
    <property type="entry name" value="CheY-binding_CheA"/>
</dbReference>
<keyword evidence="4" id="KW-0145">Chemotaxis</keyword>
<dbReference type="Pfam" id="PF02895">
    <property type="entry name" value="H-kinase_dim"/>
    <property type="match status" value="1"/>
</dbReference>
<evidence type="ECO:0000259" key="13">
    <source>
        <dbReference type="PROSITE" id="PS50109"/>
    </source>
</evidence>
<dbReference type="EC" id="2.7.13.3" evidence="2"/>
<dbReference type="PROSITE" id="PS50109">
    <property type="entry name" value="HIS_KIN"/>
    <property type="match status" value="1"/>
</dbReference>
<sequence>MTNMDMSQYLGAFLDEATDQLKNLNELLLAAEQNQRDMGIINEIFRVAHTFKGMSATMGFDRMAALTHAMEDLLGLARSGEHLINSDDVDLLFKCLDSLTEMVDTIRGGGSDKTVETEGLLEGLHRRVHKIEEHPDGTGGTESESLELTPQEREWVQEAKVQGMSVFELHVTLDSYCLLKAARSYMVVTRMGELGELIKTQPGVEDLEREAFNQEFWVYVATHETPEKLQTVAAGISEVKSVEVRPVAFDDRGGLSIEAMTITLESEEEEEDVAEREAPEAAEVKSGQPAAAAASAAAPSAPAAAAKKSSRTVRVDIGRLDKLMNLVGELVIGRARIERLALEARIKAFDEPLSQLGRISGEIQELVTKLRMVPVSMVFDRLPRLVRDLSRQMGKEVKLEVEGRETELDRTVIDEIGDPMVHLLRNSLDHGLESPEVREKNGKPREGTITVAAYQEGNGVIIEVQDDGKGIDTAKVRAKAVERGIVSAEQAQLMTDEEAIRLILLPGFSTVDVVTDLSGRGVGMDAVKNKVESLGGQFQVYSKAGEGTRVQVRLPLTLAIVLALLIRVGEETYAISLENVEETLLVQKKEIKYVHGTPVTTVRGEILSLSDLAGILSTEVDREGIEEHPVVVVRVGRDRSRIGFIVDDFVGQQEIVIKPLGKLLQKVKGVAGATILGDGNVALILDAASL</sequence>
<dbReference type="InterPro" id="IPR037052">
    <property type="entry name" value="CheA-like_P2_sf"/>
</dbReference>
<dbReference type="PROSITE" id="PS50894">
    <property type="entry name" value="HPT"/>
    <property type="match status" value="1"/>
</dbReference>
<evidence type="ECO:0000256" key="6">
    <source>
        <dbReference type="ARBA" id="ARBA00022679"/>
    </source>
</evidence>
<feature type="domain" description="HPt" evidence="15">
    <location>
        <begin position="2"/>
        <end position="106"/>
    </location>
</feature>
<dbReference type="RefSeq" id="WP_006300476.1">
    <property type="nucleotide sequence ID" value="NZ_CM001022.1"/>
</dbReference>
<dbReference type="Pfam" id="PF01627">
    <property type="entry name" value="Hpt"/>
    <property type="match status" value="1"/>
</dbReference>
<dbReference type="InterPro" id="IPR010808">
    <property type="entry name" value="CheA_P2-bd"/>
</dbReference>
<dbReference type="InterPro" id="IPR004358">
    <property type="entry name" value="Sig_transdc_His_kin-like_C"/>
</dbReference>
<dbReference type="PANTHER" id="PTHR43395:SF1">
    <property type="entry name" value="CHEMOTAXIS PROTEIN CHEA"/>
    <property type="match status" value="1"/>
</dbReference>
<dbReference type="InterPro" id="IPR003594">
    <property type="entry name" value="HATPase_dom"/>
</dbReference>
<dbReference type="InterPro" id="IPR037006">
    <property type="entry name" value="CheA-like_homodim_sf"/>
</dbReference>
<dbReference type="SUPFAM" id="SSF55052">
    <property type="entry name" value="CheY-binding domain of CheA"/>
    <property type="match status" value="1"/>
</dbReference>
<dbReference type="SMART" id="SM00387">
    <property type="entry name" value="HATPase_c"/>
    <property type="match status" value="1"/>
</dbReference>
<dbReference type="InterPro" id="IPR051315">
    <property type="entry name" value="Bact_Chemotaxis_CheA"/>
</dbReference>
<evidence type="ECO:0000256" key="5">
    <source>
        <dbReference type="ARBA" id="ARBA00022553"/>
    </source>
</evidence>
<dbReference type="GO" id="GO:0006935">
    <property type="term" value="P:chemotaxis"/>
    <property type="evidence" value="ECO:0007669"/>
    <property type="project" value="UniProtKB-KW"/>
</dbReference>
<dbReference type="CDD" id="cd00088">
    <property type="entry name" value="HPT"/>
    <property type="match status" value="1"/>
</dbReference>
<feature type="domain" description="Histidine kinase" evidence="13">
    <location>
        <begin position="354"/>
        <end position="558"/>
    </location>
</feature>
<dbReference type="Pfam" id="PF02518">
    <property type="entry name" value="HATPase_c"/>
    <property type="match status" value="1"/>
</dbReference>
<dbReference type="AlphaFoldDB" id="E3CVV0"/>
<dbReference type="GO" id="GO:0005524">
    <property type="term" value="F:ATP binding"/>
    <property type="evidence" value="ECO:0007669"/>
    <property type="project" value="UniProtKB-KW"/>
</dbReference>
<evidence type="ECO:0000256" key="4">
    <source>
        <dbReference type="ARBA" id="ARBA00022500"/>
    </source>
</evidence>
<proteinExistence type="predicted"/>
<evidence type="ECO:0000256" key="11">
    <source>
        <dbReference type="PROSITE-ProRule" id="PRU00110"/>
    </source>
</evidence>
<dbReference type="Gene3D" id="3.30.70.1110">
    <property type="entry name" value="Histidine kinase CheA-like, P2 response regulator-binding domain"/>
    <property type="match status" value="1"/>
</dbReference>
<dbReference type="Gene3D" id="2.30.30.40">
    <property type="entry name" value="SH3 Domains"/>
    <property type="match status" value="1"/>
</dbReference>
<dbReference type="InterPro" id="IPR036890">
    <property type="entry name" value="HATPase_C_sf"/>
</dbReference>